<dbReference type="OrthoDB" id="7062774at2"/>
<evidence type="ECO:0000259" key="2">
    <source>
        <dbReference type="Pfam" id="PF13511"/>
    </source>
</evidence>
<keyword evidence="1" id="KW-0732">Signal</keyword>
<feature type="domain" description="DUF4124" evidence="2">
    <location>
        <begin position="17"/>
        <end position="78"/>
    </location>
</feature>
<dbReference type="RefSeq" id="WP_011497872.1">
    <property type="nucleotide sequence ID" value="NC_007954.1"/>
</dbReference>
<dbReference type="KEGG" id="sdn:Sden_3456"/>
<gene>
    <name evidence="3" type="ordered locus">Sden_3456</name>
</gene>
<keyword evidence="4" id="KW-1185">Reference proteome</keyword>
<dbReference type="AlphaFoldDB" id="Q12IJ5"/>
<evidence type="ECO:0000313" key="4">
    <source>
        <dbReference type="Proteomes" id="UP000001982"/>
    </source>
</evidence>
<evidence type="ECO:0000256" key="1">
    <source>
        <dbReference type="SAM" id="SignalP"/>
    </source>
</evidence>
<protein>
    <recommendedName>
        <fullName evidence="2">DUF4124 domain-containing protein</fullName>
    </recommendedName>
</protein>
<organism evidence="3 4">
    <name type="scientific">Shewanella denitrificans (strain OS217 / ATCC BAA-1090 / DSM 15013)</name>
    <dbReference type="NCBI Taxonomy" id="318161"/>
    <lineage>
        <taxon>Bacteria</taxon>
        <taxon>Pseudomonadati</taxon>
        <taxon>Pseudomonadota</taxon>
        <taxon>Gammaproteobacteria</taxon>
        <taxon>Alteromonadales</taxon>
        <taxon>Shewanellaceae</taxon>
        <taxon>Shewanella</taxon>
    </lineage>
</organism>
<dbReference type="Proteomes" id="UP000001982">
    <property type="component" value="Chromosome"/>
</dbReference>
<reference evidence="3 4" key="1">
    <citation type="submission" date="2006-03" db="EMBL/GenBank/DDBJ databases">
        <title>Complete sequence of Shewanella denitrificans OS217.</title>
        <authorList>
            <consortium name="US DOE Joint Genome Institute"/>
            <person name="Copeland A."/>
            <person name="Lucas S."/>
            <person name="Lapidus A."/>
            <person name="Barry K."/>
            <person name="Detter J.C."/>
            <person name="Glavina del Rio T."/>
            <person name="Hammon N."/>
            <person name="Israni S."/>
            <person name="Dalin E."/>
            <person name="Tice H."/>
            <person name="Pitluck S."/>
            <person name="Brettin T."/>
            <person name="Bruce D."/>
            <person name="Han C."/>
            <person name="Tapia R."/>
            <person name="Gilna P."/>
            <person name="Kiss H."/>
            <person name="Schmutz J."/>
            <person name="Larimer F."/>
            <person name="Land M."/>
            <person name="Hauser L."/>
            <person name="Kyrpides N."/>
            <person name="Lykidis A."/>
            <person name="Richardson P."/>
        </authorList>
    </citation>
    <scope>NUCLEOTIDE SEQUENCE [LARGE SCALE GENOMIC DNA]</scope>
    <source>
        <strain evidence="4">OS217 / ATCC BAA-1090 / DSM 15013</strain>
    </source>
</reference>
<sequence length="184" mass="20129">MRTLLYPSLLLSAFLASLLLAGPAAADTVYRWVDENGKVHYSDTPVKNAQVFDSKENTRNEVKVSHGNIKNQDQAEPIADADIQYQVNIVSPTEEATVRDNNGDFSAQISIFPEAPRGTLIQLVLDGKPYGQAQTSPNFDLKAVERGEHSLIAQLVSQSGKVLASSSSRRIFLHQANIKPQVTP</sequence>
<dbReference type="STRING" id="318161.Sden_3456"/>
<dbReference type="InterPro" id="IPR025392">
    <property type="entry name" value="DUF4124"/>
</dbReference>
<feature type="chain" id="PRO_5004181413" description="DUF4124 domain-containing protein" evidence="1">
    <location>
        <begin position="27"/>
        <end position="184"/>
    </location>
</feature>
<proteinExistence type="predicted"/>
<name>Q12IJ5_SHEDO</name>
<dbReference type="Pfam" id="PF13511">
    <property type="entry name" value="DUF4124"/>
    <property type="match status" value="1"/>
</dbReference>
<dbReference type="HOGENOM" id="CLU_110739_0_0_6"/>
<evidence type="ECO:0000313" key="3">
    <source>
        <dbReference type="EMBL" id="ABE56731.1"/>
    </source>
</evidence>
<dbReference type="eggNOG" id="ENOG5032YZ5">
    <property type="taxonomic scope" value="Bacteria"/>
</dbReference>
<dbReference type="EMBL" id="CP000302">
    <property type="protein sequence ID" value="ABE56731.1"/>
    <property type="molecule type" value="Genomic_DNA"/>
</dbReference>
<feature type="signal peptide" evidence="1">
    <location>
        <begin position="1"/>
        <end position="26"/>
    </location>
</feature>
<accession>Q12IJ5</accession>